<dbReference type="RefSeq" id="WP_011418132.1">
    <property type="nucleotide sequence ID" value="NC_007759.1"/>
</dbReference>
<dbReference type="EMBL" id="CP000252">
    <property type="protein sequence ID" value="ABC78112.1"/>
    <property type="molecule type" value="Genomic_DNA"/>
</dbReference>
<dbReference type="KEGG" id="sat:SYN_01553"/>
<gene>
    <name evidence="2" type="ORF">SYN_01553</name>
</gene>
<dbReference type="HOGENOM" id="CLU_1255418_0_0_7"/>
<evidence type="ECO:0000313" key="3">
    <source>
        <dbReference type="Proteomes" id="UP000001933"/>
    </source>
</evidence>
<accession>Q2LVK2</accession>
<sequence>MRHPPETSKNGGEAGFTLFEILVALFILTLIFSVLFASYSGTLKVTRDWEDTGRVFSMARSSMERMMKDIESAYPSGQTCPFILEQEVIREKPFPRLSFHSLSRTNPEGPETPPAGISNITYSVRLNSEKGDYELARSETSDSDDIAGSDFVICRGLSSITYRFYDRAGRDISDTFCSSDQKSPPASVVLELTLVNPEDESKPFHFMTRVHPANMSPQES</sequence>
<keyword evidence="1" id="KW-0472">Membrane</keyword>
<dbReference type="STRING" id="56780.SYN_01553"/>
<evidence type="ECO:0000256" key="1">
    <source>
        <dbReference type="SAM" id="Phobius"/>
    </source>
</evidence>
<keyword evidence="3" id="KW-1185">Reference proteome</keyword>
<evidence type="ECO:0000313" key="2">
    <source>
        <dbReference type="EMBL" id="ABC78112.1"/>
    </source>
</evidence>
<dbReference type="Proteomes" id="UP000001933">
    <property type="component" value="Chromosome"/>
</dbReference>
<keyword evidence="1" id="KW-0812">Transmembrane</keyword>
<dbReference type="AlphaFoldDB" id="Q2LVK2"/>
<dbReference type="OrthoDB" id="5504780at2"/>
<keyword evidence="1" id="KW-1133">Transmembrane helix</keyword>
<dbReference type="InParanoid" id="Q2LVK2"/>
<organism evidence="2 3">
    <name type="scientific">Syntrophus aciditrophicus (strain SB)</name>
    <dbReference type="NCBI Taxonomy" id="56780"/>
    <lineage>
        <taxon>Bacteria</taxon>
        <taxon>Pseudomonadati</taxon>
        <taxon>Thermodesulfobacteriota</taxon>
        <taxon>Syntrophia</taxon>
        <taxon>Syntrophales</taxon>
        <taxon>Syntrophaceae</taxon>
        <taxon>Syntrophus</taxon>
    </lineage>
</organism>
<proteinExistence type="predicted"/>
<feature type="transmembrane region" description="Helical" evidence="1">
    <location>
        <begin position="16"/>
        <end position="37"/>
    </location>
</feature>
<name>Q2LVK2_SYNAS</name>
<reference evidence="2 3" key="1">
    <citation type="journal article" date="2007" name="Proc. Natl. Acad. Sci. U.S.A.">
        <title>The genome of Syntrophus aciditrophicus: life at the thermodynamic limit of microbial growth.</title>
        <authorList>
            <person name="McInerney M.J."/>
            <person name="Rohlin L."/>
            <person name="Mouttaki H."/>
            <person name="Kim U."/>
            <person name="Krupp R.S."/>
            <person name="Rios-Hernandez L."/>
            <person name="Sieber J."/>
            <person name="Struchtemeyer C.G."/>
            <person name="Bhattacharyya A."/>
            <person name="Campbell J.W."/>
            <person name="Gunsalus R.P."/>
        </authorList>
    </citation>
    <scope>NUCLEOTIDE SEQUENCE [LARGE SCALE GENOMIC DNA]</scope>
    <source>
        <strain evidence="2 3">SB</strain>
    </source>
</reference>
<dbReference type="eggNOG" id="COG2165">
    <property type="taxonomic scope" value="Bacteria"/>
</dbReference>
<protein>
    <submittedName>
        <fullName evidence="2">Hypothetical membrane protein</fullName>
    </submittedName>
</protein>